<evidence type="ECO:0000256" key="6">
    <source>
        <dbReference type="ARBA" id="ARBA00023242"/>
    </source>
</evidence>
<evidence type="ECO:0000256" key="2">
    <source>
        <dbReference type="ARBA" id="ARBA00007530"/>
    </source>
</evidence>
<keyword evidence="10" id="KW-1185">Reference proteome</keyword>
<evidence type="ECO:0000256" key="1">
    <source>
        <dbReference type="ARBA" id="ARBA00004123"/>
    </source>
</evidence>
<dbReference type="GO" id="GO:0005669">
    <property type="term" value="C:transcription factor TFIID complex"/>
    <property type="evidence" value="ECO:0007669"/>
    <property type="project" value="InterPro"/>
</dbReference>
<dbReference type="CDD" id="cd07981">
    <property type="entry name" value="HFD_TAF12"/>
    <property type="match status" value="1"/>
</dbReference>
<evidence type="ECO:0000259" key="8">
    <source>
        <dbReference type="Pfam" id="PF03847"/>
    </source>
</evidence>
<comment type="similarity">
    <text evidence="2">Belongs to the TAF12 family.</text>
</comment>
<accession>A0A5J4NC48</accession>
<feature type="compositionally biased region" description="Polar residues" evidence="7">
    <location>
        <begin position="26"/>
        <end position="47"/>
    </location>
</feature>
<evidence type="ECO:0000313" key="9">
    <source>
        <dbReference type="EMBL" id="KAA3673211.1"/>
    </source>
</evidence>
<dbReference type="GO" id="GO:0046982">
    <property type="term" value="F:protein heterodimerization activity"/>
    <property type="evidence" value="ECO:0007669"/>
    <property type="project" value="InterPro"/>
</dbReference>
<dbReference type="InterPro" id="IPR009072">
    <property type="entry name" value="Histone-fold"/>
</dbReference>
<dbReference type="Proteomes" id="UP000324629">
    <property type="component" value="Unassembled WGS sequence"/>
</dbReference>
<feature type="domain" description="Transcription initiation factor TFIID subunit 12" evidence="8">
    <location>
        <begin position="388"/>
        <end position="452"/>
    </location>
</feature>
<organism evidence="9 10">
    <name type="scientific">Paragonimus westermani</name>
    <dbReference type="NCBI Taxonomy" id="34504"/>
    <lineage>
        <taxon>Eukaryota</taxon>
        <taxon>Metazoa</taxon>
        <taxon>Spiralia</taxon>
        <taxon>Lophotrochozoa</taxon>
        <taxon>Platyhelminthes</taxon>
        <taxon>Trematoda</taxon>
        <taxon>Digenea</taxon>
        <taxon>Plagiorchiida</taxon>
        <taxon>Troglotremata</taxon>
        <taxon>Troglotrematidae</taxon>
        <taxon>Paragonimus</taxon>
    </lineage>
</organism>
<dbReference type="Pfam" id="PF03847">
    <property type="entry name" value="TFIID_20kDa"/>
    <property type="match status" value="1"/>
</dbReference>
<dbReference type="PANTHER" id="PTHR12264">
    <property type="entry name" value="TRANSCRIPTION INITIATION FACTOR TFIID SUBUNIT 12"/>
    <property type="match status" value="1"/>
</dbReference>
<dbReference type="PANTHER" id="PTHR12264:SF21">
    <property type="entry name" value="TRANSCRIPTION INITIATION FACTOR TFIID SUBUNIT 12"/>
    <property type="match status" value="1"/>
</dbReference>
<evidence type="ECO:0000256" key="4">
    <source>
        <dbReference type="ARBA" id="ARBA00023015"/>
    </source>
</evidence>
<dbReference type="EMBL" id="QNGE01004110">
    <property type="protein sequence ID" value="KAA3673211.1"/>
    <property type="molecule type" value="Genomic_DNA"/>
</dbReference>
<comment type="subcellular location">
    <subcellularLocation>
        <location evidence="1">Nucleus</location>
    </subcellularLocation>
</comment>
<dbReference type="InterPro" id="IPR003228">
    <property type="entry name" value="TFIID_TAF12_dom"/>
</dbReference>
<dbReference type="GO" id="GO:0000124">
    <property type="term" value="C:SAGA complex"/>
    <property type="evidence" value="ECO:0007669"/>
    <property type="project" value="InterPro"/>
</dbReference>
<protein>
    <recommendedName>
        <fullName evidence="3">Transcription initiation factor TFIID subunit 12</fullName>
    </recommendedName>
</protein>
<evidence type="ECO:0000313" key="10">
    <source>
        <dbReference type="Proteomes" id="UP000324629"/>
    </source>
</evidence>
<name>A0A5J4NC48_9TREM</name>
<proteinExistence type="inferred from homology"/>
<dbReference type="GO" id="GO:0017025">
    <property type="term" value="F:TBP-class protein binding"/>
    <property type="evidence" value="ECO:0007669"/>
    <property type="project" value="TreeGrafter"/>
</dbReference>
<dbReference type="SUPFAM" id="SSF47113">
    <property type="entry name" value="Histone-fold"/>
    <property type="match status" value="1"/>
</dbReference>
<keyword evidence="6" id="KW-0539">Nucleus</keyword>
<dbReference type="InterPro" id="IPR037794">
    <property type="entry name" value="TAF12"/>
</dbReference>
<comment type="caution">
    <text evidence="9">The sequence shown here is derived from an EMBL/GenBank/DDBJ whole genome shotgun (WGS) entry which is preliminary data.</text>
</comment>
<evidence type="ECO:0000256" key="5">
    <source>
        <dbReference type="ARBA" id="ARBA00023163"/>
    </source>
</evidence>
<reference evidence="9 10" key="1">
    <citation type="journal article" date="2019" name="Gigascience">
        <title>Whole-genome sequence of the oriental lung fluke Paragonimus westermani.</title>
        <authorList>
            <person name="Oey H."/>
            <person name="Zakrzewski M."/>
            <person name="Narain K."/>
            <person name="Devi K.R."/>
            <person name="Agatsuma T."/>
            <person name="Nawaratna S."/>
            <person name="Gobert G.N."/>
            <person name="Jones M.K."/>
            <person name="Ragan M.A."/>
            <person name="McManus D.P."/>
            <person name="Krause L."/>
        </authorList>
    </citation>
    <scope>NUCLEOTIDE SEQUENCE [LARGE SCALE GENOMIC DNA]</scope>
    <source>
        <strain evidence="9 10">IND2009</strain>
    </source>
</reference>
<dbReference type="GO" id="GO:0051123">
    <property type="term" value="P:RNA polymerase II preinitiation complex assembly"/>
    <property type="evidence" value="ECO:0007669"/>
    <property type="project" value="TreeGrafter"/>
</dbReference>
<dbReference type="AlphaFoldDB" id="A0A5J4NC48"/>
<evidence type="ECO:0000256" key="7">
    <source>
        <dbReference type="SAM" id="MobiDB-lite"/>
    </source>
</evidence>
<keyword evidence="4" id="KW-0805">Transcription regulation</keyword>
<feature type="region of interest" description="Disordered" evidence="7">
    <location>
        <begin position="363"/>
        <end position="382"/>
    </location>
</feature>
<evidence type="ECO:0000256" key="3">
    <source>
        <dbReference type="ARBA" id="ARBA00017484"/>
    </source>
</evidence>
<dbReference type="GO" id="GO:0003677">
    <property type="term" value="F:DNA binding"/>
    <property type="evidence" value="ECO:0007669"/>
    <property type="project" value="TreeGrafter"/>
</dbReference>
<feature type="region of interest" description="Disordered" evidence="7">
    <location>
        <begin position="26"/>
        <end position="69"/>
    </location>
</feature>
<sequence>MTSQLNQSLMQSGPLLIQPGQSISQQTGTLTNLQPGSTNQLPHQNVQVWGPGPGGAVNISSLGTPRGHPSMVTLPSGQTVLMTNLVTTANNPPIPLPASSPLPKVSSIQSANPMMISSHTPPLTVSMTGDHLAMSTVIQVPNGPISVALPGGIIPNSSMATTLTAAPTTYVSATPGLNSTDQTGQLPQYIEQACTNQSSFPSATFQTVLPSGQVVVSHTGVGLHNSQTQPTRLTVTTVPTQSPLTPALSTQSFINELITEQVSINPALPSGDTLVSVTSTVSKPCNTFSGTTAYSNMTDANLPNSSMVTGQQLVTSINNPAVYTSSVSGNVLQSTSKQVSQSGTTTTTLRAVVSTTSGLTSCDPQPFLASQPKEDASDQPSSVFTPASLTQLLADLDPQLQLDPDTQEVLVNLASEFVTSVATKAQKLAAHRGSSNVEAKDIHFCLERDWDISVPGYSCEQRSLRQNILTEAHKQRLSLIKKQIKKM</sequence>
<dbReference type="Gene3D" id="1.10.20.10">
    <property type="entry name" value="Histone, subunit A"/>
    <property type="match status" value="1"/>
</dbReference>
<keyword evidence="5" id="KW-0804">Transcription</keyword>
<gene>
    <name evidence="9" type="ORF">DEA37_0007925</name>
</gene>